<evidence type="ECO:0000313" key="4">
    <source>
        <dbReference type="Proteomes" id="UP000275772"/>
    </source>
</evidence>
<feature type="region of interest" description="Disordered" evidence="1">
    <location>
        <begin position="47"/>
        <end position="66"/>
    </location>
</feature>
<dbReference type="EMBL" id="UNSH01000008">
    <property type="protein sequence ID" value="SZF00149.1"/>
    <property type="molecule type" value="Genomic_DNA"/>
</dbReference>
<proteinExistence type="predicted"/>
<keyword evidence="2" id="KW-0732">Signal</keyword>
<organism evidence="3 4">
    <name type="scientific">Blumeria hordei</name>
    <name type="common">Barley powdery mildew</name>
    <name type="synonym">Blumeria graminis f. sp. hordei</name>
    <dbReference type="NCBI Taxonomy" id="2867405"/>
    <lineage>
        <taxon>Eukaryota</taxon>
        <taxon>Fungi</taxon>
        <taxon>Dikarya</taxon>
        <taxon>Ascomycota</taxon>
        <taxon>Pezizomycotina</taxon>
        <taxon>Leotiomycetes</taxon>
        <taxon>Erysiphales</taxon>
        <taxon>Erysiphaceae</taxon>
        <taxon>Blumeria</taxon>
    </lineage>
</organism>
<reference evidence="3 4" key="1">
    <citation type="submission" date="2017-11" db="EMBL/GenBank/DDBJ databases">
        <authorList>
            <person name="Kracher B."/>
        </authorList>
    </citation>
    <scope>NUCLEOTIDE SEQUENCE [LARGE SCALE GENOMIC DNA]</scope>
    <source>
        <strain evidence="3 4">RACE1</strain>
    </source>
</reference>
<accession>A0A383UK33</accession>
<feature type="signal peptide" evidence="2">
    <location>
        <begin position="1"/>
        <end position="24"/>
    </location>
</feature>
<protein>
    <submittedName>
        <fullName evidence="3">Uncharacterized protein</fullName>
    </submittedName>
</protein>
<sequence length="113" mass="12713">MKFFSAAIVVALAGLLPLLPTVYGEGYYKCPSDNKLKESEVMEYQHLASPDNNKSSHPKPPAGQTCSSYTLSSNPYGIGLKFYVFQIIGETPEYRLFELNSEEWTQCDYTNEN</sequence>
<name>A0A383UK33_BLUHO</name>
<dbReference type="VEuPathDB" id="FungiDB:BLGHR1_10876"/>
<evidence type="ECO:0000313" key="3">
    <source>
        <dbReference type="EMBL" id="SZF00149.1"/>
    </source>
</evidence>
<evidence type="ECO:0000256" key="1">
    <source>
        <dbReference type="SAM" id="MobiDB-lite"/>
    </source>
</evidence>
<feature type="chain" id="PRO_5016887834" evidence="2">
    <location>
        <begin position="25"/>
        <end position="113"/>
    </location>
</feature>
<dbReference type="AlphaFoldDB" id="A0A383UK33"/>
<evidence type="ECO:0000256" key="2">
    <source>
        <dbReference type="SAM" id="SignalP"/>
    </source>
</evidence>
<gene>
    <name evidence="3" type="ORF">BLGHR1_10876</name>
</gene>
<dbReference type="Proteomes" id="UP000275772">
    <property type="component" value="Unassembled WGS sequence"/>
</dbReference>